<dbReference type="PROSITE" id="PS50237">
    <property type="entry name" value="HECT"/>
    <property type="match status" value="1"/>
</dbReference>
<dbReference type="PANTHER" id="PTHR11254:SF440">
    <property type="entry name" value="E3 UBIQUITIN-PROTEIN LIGASE NEDD-4"/>
    <property type="match status" value="1"/>
</dbReference>
<dbReference type="GO" id="GO:0006511">
    <property type="term" value="P:ubiquitin-dependent protein catabolic process"/>
    <property type="evidence" value="ECO:0007669"/>
    <property type="project" value="TreeGrafter"/>
</dbReference>
<feature type="non-terminal residue" evidence="8">
    <location>
        <position position="1"/>
    </location>
</feature>
<dbReference type="PANTHER" id="PTHR11254">
    <property type="entry name" value="HECT DOMAIN UBIQUITIN-PROTEIN LIGASE"/>
    <property type="match status" value="1"/>
</dbReference>
<dbReference type="OrthoDB" id="423283at2759"/>
<evidence type="ECO:0000256" key="1">
    <source>
        <dbReference type="ARBA" id="ARBA00000885"/>
    </source>
</evidence>
<dbReference type="GO" id="GO:0005737">
    <property type="term" value="C:cytoplasm"/>
    <property type="evidence" value="ECO:0007669"/>
    <property type="project" value="TreeGrafter"/>
</dbReference>
<feature type="domain" description="HECT" evidence="7">
    <location>
        <begin position="1"/>
        <end position="103"/>
    </location>
</feature>
<dbReference type="GO" id="GO:0016567">
    <property type="term" value="P:protein ubiquitination"/>
    <property type="evidence" value="ECO:0007669"/>
    <property type="project" value="TreeGrafter"/>
</dbReference>
<evidence type="ECO:0000313" key="8">
    <source>
        <dbReference type="EMBL" id="ETO02361.1"/>
    </source>
</evidence>
<proteinExistence type="predicted"/>
<reference evidence="8 9" key="1">
    <citation type="journal article" date="2013" name="Curr. Biol.">
        <title>The Genome of the Foraminiferan Reticulomyxa filosa.</title>
        <authorList>
            <person name="Glockner G."/>
            <person name="Hulsmann N."/>
            <person name="Schleicher M."/>
            <person name="Noegel A.A."/>
            <person name="Eichinger L."/>
            <person name="Gallinger C."/>
            <person name="Pawlowski J."/>
            <person name="Sierra R."/>
            <person name="Euteneuer U."/>
            <person name="Pillet L."/>
            <person name="Moustafa A."/>
            <person name="Platzer M."/>
            <person name="Groth M."/>
            <person name="Szafranski K."/>
            <person name="Schliwa M."/>
        </authorList>
    </citation>
    <scope>NUCLEOTIDE SEQUENCE [LARGE SCALE GENOMIC DNA]</scope>
</reference>
<sequence>DDKVIQWFWTYVKSLNKEGLKHLLLFWSGTCSLPLYGFSKNDHSNNDHQQWSIDTLESDEHDSKFLPKASICSYSLHIPNYISYDILKNKFDVVLQFGYFGYTNN</sequence>
<organism evidence="8 9">
    <name type="scientific">Reticulomyxa filosa</name>
    <dbReference type="NCBI Taxonomy" id="46433"/>
    <lineage>
        <taxon>Eukaryota</taxon>
        <taxon>Sar</taxon>
        <taxon>Rhizaria</taxon>
        <taxon>Retaria</taxon>
        <taxon>Foraminifera</taxon>
        <taxon>Monothalamids</taxon>
        <taxon>Reticulomyxidae</taxon>
        <taxon>Reticulomyxa</taxon>
    </lineage>
</organism>
<evidence type="ECO:0000313" key="9">
    <source>
        <dbReference type="Proteomes" id="UP000023152"/>
    </source>
</evidence>
<dbReference type="AlphaFoldDB" id="X6LLZ9"/>
<comment type="catalytic activity">
    <reaction evidence="1">
        <text>S-ubiquitinyl-[E2 ubiquitin-conjugating enzyme]-L-cysteine + [acceptor protein]-L-lysine = [E2 ubiquitin-conjugating enzyme]-L-cysteine + N(6)-ubiquitinyl-[acceptor protein]-L-lysine.</text>
        <dbReference type="EC" id="2.3.2.26"/>
    </reaction>
</comment>
<keyword evidence="5 6" id="KW-0833">Ubl conjugation pathway</keyword>
<dbReference type="InterPro" id="IPR035983">
    <property type="entry name" value="Hect_E3_ubiquitin_ligase"/>
</dbReference>
<comment type="caution">
    <text evidence="8">The sequence shown here is derived from an EMBL/GenBank/DDBJ whole genome shotgun (WGS) entry which is preliminary data.</text>
</comment>
<name>X6LLZ9_RETFI</name>
<evidence type="ECO:0000256" key="5">
    <source>
        <dbReference type="ARBA" id="ARBA00022786"/>
    </source>
</evidence>
<gene>
    <name evidence="8" type="ORF">RFI_35075</name>
</gene>
<evidence type="ECO:0000256" key="6">
    <source>
        <dbReference type="PROSITE-ProRule" id="PRU00104"/>
    </source>
</evidence>
<dbReference type="SUPFAM" id="SSF56204">
    <property type="entry name" value="Hect, E3 ligase catalytic domain"/>
    <property type="match status" value="1"/>
</dbReference>
<evidence type="ECO:0000256" key="3">
    <source>
        <dbReference type="ARBA" id="ARBA00012485"/>
    </source>
</evidence>
<dbReference type="Proteomes" id="UP000023152">
    <property type="component" value="Unassembled WGS sequence"/>
</dbReference>
<keyword evidence="9" id="KW-1185">Reference proteome</keyword>
<dbReference type="InterPro" id="IPR000569">
    <property type="entry name" value="HECT_dom"/>
</dbReference>
<keyword evidence="4" id="KW-0808">Transferase</keyword>
<feature type="active site" description="Glycyl thioester intermediate" evidence="6">
    <location>
        <position position="72"/>
    </location>
</feature>
<dbReference type="EMBL" id="ASPP01035968">
    <property type="protein sequence ID" value="ETO02361.1"/>
    <property type="molecule type" value="Genomic_DNA"/>
</dbReference>
<protein>
    <recommendedName>
        <fullName evidence="3">HECT-type E3 ubiquitin transferase</fullName>
        <ecNumber evidence="3">2.3.2.26</ecNumber>
    </recommendedName>
</protein>
<dbReference type="InterPro" id="IPR050409">
    <property type="entry name" value="E3_ubiq-protein_ligase"/>
</dbReference>
<dbReference type="Gene3D" id="3.30.2410.10">
    <property type="entry name" value="Hect, E3 ligase catalytic domain"/>
    <property type="match status" value="1"/>
</dbReference>
<evidence type="ECO:0000256" key="4">
    <source>
        <dbReference type="ARBA" id="ARBA00022679"/>
    </source>
</evidence>
<dbReference type="EC" id="2.3.2.26" evidence="3"/>
<accession>X6LLZ9</accession>
<dbReference type="Pfam" id="PF00632">
    <property type="entry name" value="HECT"/>
    <property type="match status" value="1"/>
</dbReference>
<evidence type="ECO:0000259" key="7">
    <source>
        <dbReference type="PROSITE" id="PS50237"/>
    </source>
</evidence>
<dbReference type="GO" id="GO:0061630">
    <property type="term" value="F:ubiquitin protein ligase activity"/>
    <property type="evidence" value="ECO:0007669"/>
    <property type="project" value="UniProtKB-EC"/>
</dbReference>
<evidence type="ECO:0000256" key="2">
    <source>
        <dbReference type="ARBA" id="ARBA00004906"/>
    </source>
</evidence>
<comment type="pathway">
    <text evidence="2">Protein modification; protein ubiquitination.</text>
</comment>